<dbReference type="PIRSF" id="PIRSF000303">
    <property type="entry name" value="Glutathion_perox"/>
    <property type="match status" value="1"/>
</dbReference>
<dbReference type="PROSITE" id="PS51352">
    <property type="entry name" value="THIOREDOXIN_2"/>
    <property type="match status" value="1"/>
</dbReference>
<dbReference type="InterPro" id="IPR000889">
    <property type="entry name" value="Glutathione_peroxidase"/>
</dbReference>
<dbReference type="InterPro" id="IPR013766">
    <property type="entry name" value="Thioredoxin_domain"/>
</dbReference>
<proteinExistence type="inferred from homology"/>
<dbReference type="PANTHER" id="PTHR11592">
    <property type="entry name" value="GLUTATHIONE PEROXIDASE"/>
    <property type="match status" value="1"/>
</dbReference>
<dbReference type="PROSITE" id="PS51355">
    <property type="entry name" value="GLUTATHIONE_PEROXID_3"/>
    <property type="match status" value="1"/>
</dbReference>
<protein>
    <recommendedName>
        <fullName evidence="5">Glutathione peroxidase</fullName>
    </recommendedName>
</protein>
<evidence type="ECO:0000313" key="8">
    <source>
        <dbReference type="Proteomes" id="UP000252255"/>
    </source>
</evidence>
<dbReference type="InterPro" id="IPR029759">
    <property type="entry name" value="GPX_AS"/>
</dbReference>
<evidence type="ECO:0000313" key="7">
    <source>
        <dbReference type="EMBL" id="RCK47311.1"/>
    </source>
</evidence>
<dbReference type="EMBL" id="JPWI01000003">
    <property type="protein sequence ID" value="RCK47311.1"/>
    <property type="molecule type" value="Genomic_DNA"/>
</dbReference>
<dbReference type="RefSeq" id="WP_114097408.1">
    <property type="nucleotide sequence ID" value="NZ_JPWI01000003.1"/>
</dbReference>
<comment type="similarity">
    <text evidence="1 5">Belongs to the glutathione peroxidase family.</text>
</comment>
<dbReference type="Proteomes" id="UP000252255">
    <property type="component" value="Unassembled WGS sequence"/>
</dbReference>
<dbReference type="GO" id="GO:0004601">
    <property type="term" value="F:peroxidase activity"/>
    <property type="evidence" value="ECO:0007669"/>
    <property type="project" value="UniProtKB-KW"/>
</dbReference>
<evidence type="ECO:0000256" key="4">
    <source>
        <dbReference type="PIRSR" id="PIRSR000303-1"/>
    </source>
</evidence>
<evidence type="ECO:0000256" key="5">
    <source>
        <dbReference type="RuleBase" id="RU000499"/>
    </source>
</evidence>
<dbReference type="InterPro" id="IPR036249">
    <property type="entry name" value="Thioredoxin-like_sf"/>
</dbReference>
<keyword evidence="2 5" id="KW-0575">Peroxidase</keyword>
<dbReference type="SUPFAM" id="SSF52833">
    <property type="entry name" value="Thioredoxin-like"/>
    <property type="match status" value="1"/>
</dbReference>
<comment type="caution">
    <text evidence="7">The sequence shown here is derived from an EMBL/GenBank/DDBJ whole genome shotgun (WGS) entry which is preliminary data.</text>
</comment>
<evidence type="ECO:0000256" key="2">
    <source>
        <dbReference type="ARBA" id="ARBA00022559"/>
    </source>
</evidence>
<feature type="domain" description="Thioredoxin" evidence="6">
    <location>
        <begin position="3"/>
        <end position="164"/>
    </location>
</feature>
<sequence length="166" mass="18005">MASGDTQTAYDFSFPSIIGGELELSDYQDKVVLVVNTASMCGFTPQYAGLQKLWDDYRDQGLVVLGVPSGDFGGQEYADDAAIQEFCEVNFDVDFPLTSKTLVSGSDAHPFFKWAIDVLGAENAPNWNFHKYLIDRKGSLIASFDTRVKPGDDAVITAIEAALSGS</sequence>
<accession>A0A367X3H8</accession>
<evidence type="ECO:0000256" key="3">
    <source>
        <dbReference type="ARBA" id="ARBA00023002"/>
    </source>
</evidence>
<organism evidence="7 8">
    <name type="scientific">Thalassospira profundimaris</name>
    <dbReference type="NCBI Taxonomy" id="502049"/>
    <lineage>
        <taxon>Bacteria</taxon>
        <taxon>Pseudomonadati</taxon>
        <taxon>Pseudomonadota</taxon>
        <taxon>Alphaproteobacteria</taxon>
        <taxon>Rhodospirillales</taxon>
        <taxon>Thalassospiraceae</taxon>
        <taxon>Thalassospira</taxon>
    </lineage>
</organism>
<keyword evidence="3 5" id="KW-0560">Oxidoreductase</keyword>
<reference evidence="7 8" key="1">
    <citation type="submission" date="2014-07" db="EMBL/GenBank/DDBJ databases">
        <title>Draft genome sequence of Thalassospira profundimaris PR54-5.</title>
        <authorList>
            <person name="Lai Q."/>
            <person name="Shao Z."/>
        </authorList>
    </citation>
    <scope>NUCLEOTIDE SEQUENCE [LARGE SCALE GENOMIC DNA]</scope>
    <source>
        <strain evidence="7 8">PR54-5</strain>
    </source>
</reference>
<evidence type="ECO:0000256" key="1">
    <source>
        <dbReference type="ARBA" id="ARBA00006926"/>
    </source>
</evidence>
<dbReference type="Gene3D" id="3.40.30.10">
    <property type="entry name" value="Glutaredoxin"/>
    <property type="match status" value="1"/>
</dbReference>
<name>A0A367X3H8_9PROT</name>
<dbReference type="CDD" id="cd00340">
    <property type="entry name" value="GSH_Peroxidase"/>
    <property type="match status" value="1"/>
</dbReference>
<dbReference type="PANTHER" id="PTHR11592:SF78">
    <property type="entry name" value="GLUTATHIONE PEROXIDASE"/>
    <property type="match status" value="1"/>
</dbReference>
<dbReference type="PROSITE" id="PS00460">
    <property type="entry name" value="GLUTATHIONE_PEROXID_1"/>
    <property type="match status" value="1"/>
</dbReference>
<dbReference type="PRINTS" id="PR01011">
    <property type="entry name" value="GLUTPROXDASE"/>
</dbReference>
<dbReference type="OrthoDB" id="9785502at2"/>
<evidence type="ECO:0000259" key="6">
    <source>
        <dbReference type="PROSITE" id="PS51352"/>
    </source>
</evidence>
<feature type="active site" evidence="4">
    <location>
        <position position="41"/>
    </location>
</feature>
<dbReference type="GO" id="GO:0034599">
    <property type="term" value="P:cellular response to oxidative stress"/>
    <property type="evidence" value="ECO:0007669"/>
    <property type="project" value="TreeGrafter"/>
</dbReference>
<gene>
    <name evidence="7" type="ORF">TH30_07490</name>
</gene>
<dbReference type="AlphaFoldDB" id="A0A367X3H8"/>
<dbReference type="Pfam" id="PF00255">
    <property type="entry name" value="GSHPx"/>
    <property type="match status" value="1"/>
</dbReference>